<dbReference type="GO" id="GO:0046976">
    <property type="term" value="F:histone H3K27 methyltransferase activity"/>
    <property type="evidence" value="ECO:0007669"/>
    <property type="project" value="TreeGrafter"/>
</dbReference>
<feature type="compositionally biased region" description="Acidic residues" evidence="6">
    <location>
        <begin position="890"/>
        <end position="907"/>
    </location>
</feature>
<keyword evidence="10" id="KW-1185">Reference proteome</keyword>
<feature type="domain" description="CXC" evidence="8">
    <location>
        <begin position="573"/>
        <end position="693"/>
    </location>
</feature>
<dbReference type="GO" id="GO:0032259">
    <property type="term" value="P:methylation"/>
    <property type="evidence" value="ECO:0007669"/>
    <property type="project" value="UniProtKB-KW"/>
</dbReference>
<dbReference type="RefSeq" id="XP_007833770.1">
    <property type="nucleotide sequence ID" value="XM_007835579.1"/>
</dbReference>
<evidence type="ECO:0000256" key="2">
    <source>
        <dbReference type="ARBA" id="ARBA00022679"/>
    </source>
</evidence>
<dbReference type="Pfam" id="PF21509">
    <property type="entry name" value="Ezh2-like__CXC_fung"/>
    <property type="match status" value="1"/>
</dbReference>
<evidence type="ECO:0008006" key="11">
    <source>
        <dbReference type="Google" id="ProtNLM"/>
    </source>
</evidence>
<accession>W3X9Z5</accession>
<dbReference type="EMBL" id="KI912112">
    <property type="protein sequence ID" value="ETS81996.1"/>
    <property type="molecule type" value="Genomic_DNA"/>
</dbReference>
<gene>
    <name evidence="9" type="ORF">PFICI_06998</name>
</gene>
<evidence type="ECO:0000256" key="1">
    <source>
        <dbReference type="ARBA" id="ARBA00022603"/>
    </source>
</evidence>
<evidence type="ECO:0000259" key="7">
    <source>
        <dbReference type="PROSITE" id="PS50280"/>
    </source>
</evidence>
<dbReference type="KEGG" id="pfy:PFICI_06998"/>
<dbReference type="OrthoDB" id="6141102at2759"/>
<feature type="region of interest" description="Disordered" evidence="6">
    <location>
        <begin position="848"/>
        <end position="1056"/>
    </location>
</feature>
<feature type="compositionally biased region" description="Polar residues" evidence="6">
    <location>
        <begin position="94"/>
        <end position="105"/>
    </location>
</feature>
<evidence type="ECO:0000313" key="9">
    <source>
        <dbReference type="EMBL" id="ETS81996.1"/>
    </source>
</evidence>
<dbReference type="PANTHER" id="PTHR45747:SF4">
    <property type="entry name" value="HISTONE-LYSINE N-METHYLTRANSFERASE E(Z)"/>
    <property type="match status" value="1"/>
</dbReference>
<dbReference type="InterPro" id="IPR001214">
    <property type="entry name" value="SET_dom"/>
</dbReference>
<evidence type="ECO:0000256" key="5">
    <source>
        <dbReference type="ARBA" id="ARBA00023163"/>
    </source>
</evidence>
<dbReference type="InterPro" id="IPR040968">
    <property type="entry name" value="EZH2_MCSS_fung"/>
</dbReference>
<name>W3X9Z5_PESFW</name>
<feature type="region of interest" description="Disordered" evidence="6">
    <location>
        <begin position="70"/>
        <end position="132"/>
    </location>
</feature>
<dbReference type="Pfam" id="PF18601">
    <property type="entry name" value="EZH2_N"/>
    <property type="match status" value="1"/>
</dbReference>
<dbReference type="PANTHER" id="PTHR45747">
    <property type="entry name" value="HISTONE-LYSINE N-METHYLTRANSFERASE E(Z)"/>
    <property type="match status" value="1"/>
</dbReference>
<dbReference type="InterPro" id="IPR026489">
    <property type="entry name" value="CXC_dom"/>
</dbReference>
<keyword evidence="4" id="KW-0805">Transcription regulation</keyword>
<organism evidence="9 10">
    <name type="scientific">Pestalotiopsis fici (strain W106-1 / CGMCC3.15140)</name>
    <dbReference type="NCBI Taxonomy" id="1229662"/>
    <lineage>
        <taxon>Eukaryota</taxon>
        <taxon>Fungi</taxon>
        <taxon>Dikarya</taxon>
        <taxon>Ascomycota</taxon>
        <taxon>Pezizomycotina</taxon>
        <taxon>Sordariomycetes</taxon>
        <taxon>Xylariomycetidae</taxon>
        <taxon>Amphisphaeriales</taxon>
        <taxon>Sporocadaceae</taxon>
        <taxon>Pestalotiopsis</taxon>
    </lineage>
</organism>
<dbReference type="InterPro" id="IPR048360">
    <property type="entry name" value="Ezh2_CXC_fung"/>
</dbReference>
<feature type="compositionally biased region" description="Basic residues" evidence="6">
    <location>
        <begin position="1045"/>
        <end position="1056"/>
    </location>
</feature>
<dbReference type="GO" id="GO:0003682">
    <property type="term" value="F:chromatin binding"/>
    <property type="evidence" value="ECO:0007669"/>
    <property type="project" value="TreeGrafter"/>
</dbReference>
<dbReference type="SMART" id="SM00317">
    <property type="entry name" value="SET"/>
    <property type="match status" value="1"/>
</dbReference>
<keyword evidence="5" id="KW-0804">Transcription</keyword>
<feature type="compositionally biased region" description="Polar residues" evidence="6">
    <location>
        <begin position="958"/>
        <end position="971"/>
    </location>
</feature>
<sequence>MNRSGRTLQEPIDLTGFTSDESDAVASSRILPKPPNQSVRALQPGSYTRGIINPPILGRNLLFPGPSEHAQMLRHAGTEPSSTPRENPRDHMPSMTSTARTNNKSAPRFSQEGMSSFQIPVHSSQKRVTHQTPRRLEWTVPQIEEALRGLSNDIGIQSARRTNRLLLTSWREATPQNVYTPTKNWFSDMQPIPVEAGKDTLKLKAKQIGPGRTGKQEKREHYQVTGIKTNKEAVPKYDFHYVEISKNILSPNTMLGFVPHLRDLADHEESKYRLWLKELESMDKISGFQTSSRQDKVRKTFQKERATTLLLHLETWLRKLSIDGCTKAALIQHMASQTNAVTPQQKSSILHSYGDGSDSHLSKAVSLFTEAFDKVFNDQNAWEEGAVSLRDVLLLDSSVDSVVDSKKNLKDTPSQVRHIEEGTSVESLLETHALLGCVVCCSYSCEHGEYGLDNERQRFSVEAAGLTSLIRKKATAGGATQGLPQTPCSEDCYLNKRPDIQTNGWSGKETALLRTAIALLCDTSMPAQCLTATFINRPCWDVNRQMEMLNLHMPKPLPKSPRRPKPVAWYDRHKKVLIGDWQEQTMTHEHQMKEHFDPCNHEGPCTRENCGCARNNLMCDRFCHCTAETCAIKFTGCACHSFGQSCLPRQKGEKGEKPCICVQLNRECDPNLCNSCGATERADPRNAKNDWLYTHGCQNCALQRGKFKSLLPGKSTIEGCGYGLFTAEDIRQDDFVIEYVGELISQDEGVRREARRGDIFDEQQQSSYLFTLLEQEGTWVDAAIYGNLSRYINHQDDGNIMPQILYVGGEYRIKFTAQRDIKTGEELFFNYGKEFPNLTKQLLDSQKANNEAHEQDLRGGIEERIDEPREARRQKRGRRPKKSFAVLDSDMMDEVDHDGEDEADHEGDDGAERAGEEMQTPRRGSGPRSRRRVAASPPAVDVETPSRTRRLFSRAQILRSSDNAPTTNQFFQPMENDEQTETTSPGQTSQPGPKKRGRPKRLPQDGAAATNKRGKSGSNKVTRSRVDKSFDDESDTSSTDLISRSRVRKRPARYND</sequence>
<protein>
    <recommendedName>
        <fullName evidence="11">SET domain-containing protein</fullName>
    </recommendedName>
</protein>
<dbReference type="Pfam" id="PF18600">
    <property type="entry name" value="Ezh2_MCSS_fung"/>
    <property type="match status" value="1"/>
</dbReference>
<dbReference type="InterPro" id="IPR045318">
    <property type="entry name" value="EZH1/2-like"/>
</dbReference>
<dbReference type="GO" id="GO:0005634">
    <property type="term" value="C:nucleus"/>
    <property type="evidence" value="ECO:0007669"/>
    <property type="project" value="TreeGrafter"/>
</dbReference>
<dbReference type="Pfam" id="PF00856">
    <property type="entry name" value="SET"/>
    <property type="match status" value="1"/>
</dbReference>
<keyword evidence="1" id="KW-0489">Methyltransferase</keyword>
<evidence type="ECO:0000256" key="6">
    <source>
        <dbReference type="SAM" id="MobiDB-lite"/>
    </source>
</evidence>
<feature type="compositionally biased region" description="Basic and acidic residues" evidence="6">
    <location>
        <begin position="908"/>
        <end position="920"/>
    </location>
</feature>
<dbReference type="PROSITE" id="PS51633">
    <property type="entry name" value="CXC"/>
    <property type="match status" value="1"/>
</dbReference>
<dbReference type="OMA" id="AKIMLVN"/>
<dbReference type="InterPro" id="IPR046341">
    <property type="entry name" value="SET_dom_sf"/>
</dbReference>
<dbReference type="Gene3D" id="2.170.270.10">
    <property type="entry name" value="SET domain"/>
    <property type="match status" value="1"/>
</dbReference>
<dbReference type="HOGENOM" id="CLU_004089_2_0_1"/>
<evidence type="ECO:0000259" key="8">
    <source>
        <dbReference type="PROSITE" id="PS51633"/>
    </source>
</evidence>
<keyword evidence="2" id="KW-0808">Transferase</keyword>
<dbReference type="PROSITE" id="PS50280">
    <property type="entry name" value="SET"/>
    <property type="match status" value="1"/>
</dbReference>
<feature type="compositionally biased region" description="Polar residues" evidence="6">
    <location>
        <begin position="112"/>
        <end position="123"/>
    </location>
</feature>
<dbReference type="GeneID" id="19272011"/>
<dbReference type="AlphaFoldDB" id="W3X9Z5"/>
<proteinExistence type="predicted"/>
<reference evidence="10" key="1">
    <citation type="journal article" date="2015" name="BMC Genomics">
        <title>Genomic and transcriptomic analysis of the endophytic fungus Pestalotiopsis fici reveals its lifestyle and high potential for synthesis of natural products.</title>
        <authorList>
            <person name="Wang X."/>
            <person name="Zhang X."/>
            <person name="Liu L."/>
            <person name="Xiang M."/>
            <person name="Wang W."/>
            <person name="Sun X."/>
            <person name="Che Y."/>
            <person name="Guo L."/>
            <person name="Liu G."/>
            <person name="Guo L."/>
            <person name="Wang C."/>
            <person name="Yin W.B."/>
            <person name="Stadler M."/>
            <person name="Zhang X."/>
            <person name="Liu X."/>
        </authorList>
    </citation>
    <scope>NUCLEOTIDE SEQUENCE [LARGE SCALE GENOMIC DNA]</scope>
    <source>
        <strain evidence="10">W106-1 / CGMCC3.15140</strain>
    </source>
</reference>
<dbReference type="InParanoid" id="W3X9Z5"/>
<dbReference type="GO" id="GO:0031507">
    <property type="term" value="P:heterochromatin formation"/>
    <property type="evidence" value="ECO:0007669"/>
    <property type="project" value="TreeGrafter"/>
</dbReference>
<feature type="compositionally biased region" description="Basic and acidic residues" evidence="6">
    <location>
        <begin position="850"/>
        <end position="871"/>
    </location>
</feature>
<feature type="compositionally biased region" description="Polar residues" evidence="6">
    <location>
        <begin position="981"/>
        <end position="991"/>
    </location>
</feature>
<dbReference type="eggNOG" id="KOG1079">
    <property type="taxonomic scope" value="Eukaryota"/>
</dbReference>
<dbReference type="STRING" id="1229662.W3X9Z5"/>
<feature type="domain" description="SET" evidence="7">
    <location>
        <begin position="700"/>
        <end position="832"/>
    </location>
</feature>
<keyword evidence="3" id="KW-0949">S-adenosyl-L-methionine</keyword>
<evidence type="ECO:0000313" key="10">
    <source>
        <dbReference type="Proteomes" id="UP000030651"/>
    </source>
</evidence>
<dbReference type="Proteomes" id="UP000030651">
    <property type="component" value="Unassembled WGS sequence"/>
</dbReference>
<dbReference type="InterPro" id="IPR040595">
    <property type="entry name" value="EZH2_N"/>
</dbReference>
<evidence type="ECO:0000256" key="4">
    <source>
        <dbReference type="ARBA" id="ARBA00023015"/>
    </source>
</evidence>
<dbReference type="SUPFAM" id="SSF82199">
    <property type="entry name" value="SET domain"/>
    <property type="match status" value="1"/>
</dbReference>
<feature type="compositionally biased region" description="Basic residues" evidence="6">
    <location>
        <begin position="872"/>
        <end position="882"/>
    </location>
</feature>
<evidence type="ECO:0000256" key="3">
    <source>
        <dbReference type="ARBA" id="ARBA00022691"/>
    </source>
</evidence>